<organism evidence="2 3">
    <name type="scientific">Chitinophaga nivalis</name>
    <dbReference type="NCBI Taxonomy" id="2991709"/>
    <lineage>
        <taxon>Bacteria</taxon>
        <taxon>Pseudomonadati</taxon>
        <taxon>Bacteroidota</taxon>
        <taxon>Chitinophagia</taxon>
        <taxon>Chitinophagales</taxon>
        <taxon>Chitinophagaceae</taxon>
        <taxon>Chitinophaga</taxon>
    </lineage>
</organism>
<dbReference type="InterPro" id="IPR032466">
    <property type="entry name" value="Metal_Hydrolase"/>
</dbReference>
<dbReference type="CDD" id="cd01309">
    <property type="entry name" value="Met_dep_hydrolase_C"/>
    <property type="match status" value="1"/>
</dbReference>
<dbReference type="EMBL" id="JAPDNS010000002">
    <property type="protein sequence ID" value="MCW3486137.1"/>
    <property type="molecule type" value="Genomic_DNA"/>
</dbReference>
<reference evidence="2 3" key="1">
    <citation type="submission" date="2022-10" db="EMBL/GenBank/DDBJ databases">
        <title>Chitinophaga nivalis PC15 sp. nov., isolated from Pyeongchang county, South Korea.</title>
        <authorList>
            <person name="Trinh H.N."/>
        </authorList>
    </citation>
    <scope>NUCLEOTIDE SEQUENCE [LARGE SCALE GENOMIC DNA]</scope>
    <source>
        <strain evidence="2 3">PC14</strain>
    </source>
</reference>
<dbReference type="Gene3D" id="3.20.20.140">
    <property type="entry name" value="Metal-dependent hydrolases"/>
    <property type="match status" value="2"/>
</dbReference>
<dbReference type="SUPFAM" id="SSF51556">
    <property type="entry name" value="Metallo-dependent hydrolases"/>
    <property type="match status" value="1"/>
</dbReference>
<dbReference type="PANTHER" id="PTHR43135">
    <property type="entry name" value="ALPHA-D-RIBOSE 1-METHYLPHOSPHONATE 5-TRIPHOSPHATE DIPHOSPHATASE"/>
    <property type="match status" value="1"/>
</dbReference>
<dbReference type="InterPro" id="IPR051781">
    <property type="entry name" value="Metallo-dep_Hydrolase"/>
</dbReference>
<gene>
    <name evidence="2" type="ORF">OL497_19705</name>
</gene>
<dbReference type="SUPFAM" id="SSF51338">
    <property type="entry name" value="Composite domain of metallo-dependent hydrolases"/>
    <property type="match status" value="2"/>
</dbReference>
<keyword evidence="3" id="KW-1185">Reference proteome</keyword>
<dbReference type="Proteomes" id="UP001207742">
    <property type="component" value="Unassembled WGS sequence"/>
</dbReference>
<accession>A0ABT3IQA3</accession>
<dbReference type="InterPro" id="IPR011059">
    <property type="entry name" value="Metal-dep_hydrolase_composite"/>
</dbReference>
<dbReference type="PANTHER" id="PTHR43135:SF3">
    <property type="entry name" value="ALPHA-D-RIBOSE 1-METHYLPHOSPHONATE 5-TRIPHOSPHATE DIPHOSPHATASE"/>
    <property type="match status" value="1"/>
</dbReference>
<evidence type="ECO:0000313" key="3">
    <source>
        <dbReference type="Proteomes" id="UP001207742"/>
    </source>
</evidence>
<protein>
    <submittedName>
        <fullName evidence="2">Amidohydrolase family protein</fullName>
    </submittedName>
</protein>
<feature type="domain" description="Amidohydrolase-related" evidence="1">
    <location>
        <begin position="783"/>
        <end position="874"/>
    </location>
</feature>
<evidence type="ECO:0000313" key="2">
    <source>
        <dbReference type="EMBL" id="MCW3486137.1"/>
    </source>
</evidence>
<name>A0ABT3IQA3_9BACT</name>
<evidence type="ECO:0000259" key="1">
    <source>
        <dbReference type="Pfam" id="PF01979"/>
    </source>
</evidence>
<dbReference type="Gene3D" id="2.30.40.10">
    <property type="entry name" value="Urease, subunit C, domain 1"/>
    <property type="match status" value="1"/>
</dbReference>
<comment type="caution">
    <text evidence="2">The sequence shown here is derived from an EMBL/GenBank/DDBJ whole genome shotgun (WGS) entry which is preliminary data.</text>
</comment>
<dbReference type="RefSeq" id="WP_264732952.1">
    <property type="nucleotide sequence ID" value="NZ_JAPDNR010000001.1"/>
</dbReference>
<sequence length="938" mass="103047">MTSFLFLNTRTEKPAGSPLTASPIRTGMAGTLLKRYALPLCLSFLSAIHYAQAQTTFPVNGVASPREGCYAFTHATIVKDAQNTLPDATLVIREGKITQVAAAATIPADAVVVDCQGKYIYPSLIDIYSNYGQDAAPPARRVTNVFAQLPQFLSNKKGAYNWNQAIQSEVNAAALFQVNNSQAATLRSAGFGTVLTQRPDGIARGSAALVTLANDREHKVMLREKAAAAYSLDKGSSLQNYPYSFMGSVALLRQTYLDAKWYASRPPGEGVNLSLQAWNQLQQLPQIFATDDKWNVLRADKIGDEFGVQYIIKGGGNEYQRIPEMAATKATFILPLNFPAAFDLNSVADARLLTLTDLKHWELAPTQPGAFEKARIPFCLTADGSSNLPQFQANLRKAIAYGLSEQKALEALTKTPATLLQAYDQVGSLEPGKLANFLITSGPLFQENTRLLQNWIQGNRYIIQPDNGQPATPTTPTPPLPVLGKLYYPFTGYGWETVPTPQDILIAHATVWTSEAAGKLEDTDVLVRNGKIVQVGKNIPAGNAIVIDGTGKHLTPGIIDEHSHIAIPGDGMYDVNEPGKSVTAEVRVGDVVNPEDISIYRQLAGGVTTAQLLHGSANAIGGQSQLIKLRWGANAEGLKFANQAPFLKMALGEGTKQSSWGELHRNRFPQSRMGGEQVYADAFTRARAYMQQGPDKRRDLQLEALAEVLQHKRFITCHSFSQNEMLMLMKVADRFGFTLNTFTHVLEGYKIAGKMKQHGVGASTFSDWWTFSYETQDAIPYNARLMQQNGITVAINSDDPEQGRRLNQEAAKSIKYGNMPEEEALKMVTLYPAKLLHIDQLVGSIRTGKDADLVLWSDHPLSIYAKVEKTIVDGTLLFDRNNDLLVQQRIAAERNRLIQKMIAEKRTGAPVRAVVYNPPTPHQCEFQPEQHAHETLSH</sequence>
<dbReference type="InterPro" id="IPR006680">
    <property type="entry name" value="Amidohydro-rel"/>
</dbReference>
<dbReference type="Pfam" id="PF01979">
    <property type="entry name" value="Amidohydro_1"/>
    <property type="match status" value="1"/>
</dbReference>
<proteinExistence type="predicted"/>